<feature type="region of interest" description="Disordered" evidence="1">
    <location>
        <begin position="1"/>
        <end position="28"/>
    </location>
</feature>
<reference evidence="3 4" key="1">
    <citation type="submission" date="2017-10" db="EMBL/GenBank/DDBJ databases">
        <title>The draft genome sequence of Lewinella nigricans NBRC 102662.</title>
        <authorList>
            <person name="Wang K."/>
        </authorList>
    </citation>
    <scope>NUCLEOTIDE SEQUENCE [LARGE SCALE GENOMIC DNA]</scope>
    <source>
        <strain evidence="3 4">NBRC 102662</strain>
    </source>
</reference>
<evidence type="ECO:0000256" key="2">
    <source>
        <dbReference type="SAM" id="Phobius"/>
    </source>
</evidence>
<accession>A0A2D0MYK5</accession>
<evidence type="ECO:0000313" key="4">
    <source>
        <dbReference type="Proteomes" id="UP000223913"/>
    </source>
</evidence>
<feature type="region of interest" description="Disordered" evidence="1">
    <location>
        <begin position="57"/>
        <end position="82"/>
    </location>
</feature>
<name>A0A2D0MYK5_FLAN2</name>
<keyword evidence="2" id="KW-1133">Transmembrane helix</keyword>
<dbReference type="EMBL" id="PDUD01000060">
    <property type="protein sequence ID" value="PHN01206.1"/>
    <property type="molecule type" value="Genomic_DNA"/>
</dbReference>
<keyword evidence="2" id="KW-0472">Membrane</keyword>
<dbReference type="AlphaFoldDB" id="A0A2D0MYK5"/>
<keyword evidence="4" id="KW-1185">Reference proteome</keyword>
<proteinExistence type="predicted"/>
<keyword evidence="2" id="KW-0812">Transmembrane</keyword>
<evidence type="ECO:0000256" key="1">
    <source>
        <dbReference type="SAM" id="MobiDB-lite"/>
    </source>
</evidence>
<organism evidence="3 4">
    <name type="scientific">Flavilitoribacter nigricans (strain ATCC 23147 / DSM 23189 / NBRC 102662 / NCIMB 1420 / SS-2)</name>
    <name type="common">Lewinella nigricans</name>
    <dbReference type="NCBI Taxonomy" id="1122177"/>
    <lineage>
        <taxon>Bacteria</taxon>
        <taxon>Pseudomonadati</taxon>
        <taxon>Bacteroidota</taxon>
        <taxon>Saprospiria</taxon>
        <taxon>Saprospirales</taxon>
        <taxon>Lewinellaceae</taxon>
        <taxon>Flavilitoribacter</taxon>
    </lineage>
</organism>
<gene>
    <name evidence="3" type="ORF">CRP01_38345</name>
</gene>
<feature type="compositionally biased region" description="Basic and acidic residues" evidence="1">
    <location>
        <begin position="1"/>
        <end position="10"/>
    </location>
</feature>
<comment type="caution">
    <text evidence="3">The sequence shown here is derived from an EMBL/GenBank/DDBJ whole genome shotgun (WGS) entry which is preliminary data.</text>
</comment>
<evidence type="ECO:0000313" key="3">
    <source>
        <dbReference type="EMBL" id="PHN01206.1"/>
    </source>
</evidence>
<protein>
    <submittedName>
        <fullName evidence="3">Uncharacterized protein</fullName>
    </submittedName>
</protein>
<dbReference type="Proteomes" id="UP000223913">
    <property type="component" value="Unassembled WGS sequence"/>
</dbReference>
<feature type="transmembrane region" description="Helical" evidence="2">
    <location>
        <begin position="32"/>
        <end position="51"/>
    </location>
</feature>
<dbReference type="RefSeq" id="WP_143473730.1">
    <property type="nucleotide sequence ID" value="NZ_PDUD01000060.1"/>
</dbReference>
<sequence length="243" mass="27560">MSNSPEREKQSSSFYSTSYGERRKKRHQKGQTRMKVLIAILALLVIVWLFLPHPTGDTSASAPEDRTREFPITETPIPGSDVSLGEQEGFTELPPEAVAPNPLLEVYIDQELREGPYKIEVTYPNKEARLTEQPDGTHLFRLAGRLSINEAAENESPAPNPVDEETDEVMLPTFRVHLFTNAPQDYENFQPVFTEDITFQVEGEFYVFQLSHPEELDPGLYYYLIEASESREVFYVGKVSVAG</sequence>